<dbReference type="Gene3D" id="1.10.287.70">
    <property type="match status" value="1"/>
</dbReference>
<feature type="compositionally biased region" description="Basic and acidic residues" evidence="12">
    <location>
        <begin position="53"/>
        <end position="64"/>
    </location>
</feature>
<organism evidence="16 17">
    <name type="scientific">Elysia crispata</name>
    <name type="common">lettuce slug</name>
    <dbReference type="NCBI Taxonomy" id="231223"/>
    <lineage>
        <taxon>Eukaryota</taxon>
        <taxon>Metazoa</taxon>
        <taxon>Spiralia</taxon>
        <taxon>Lophotrochozoa</taxon>
        <taxon>Mollusca</taxon>
        <taxon>Gastropoda</taxon>
        <taxon>Heterobranchia</taxon>
        <taxon>Euthyneura</taxon>
        <taxon>Panpulmonata</taxon>
        <taxon>Sacoglossa</taxon>
        <taxon>Placobranchoidea</taxon>
        <taxon>Plakobranchidae</taxon>
        <taxon>Elysia</taxon>
    </lineage>
</organism>
<keyword evidence="7 13" id="KW-1133">Transmembrane helix</keyword>
<comment type="similarity">
    <text evidence="11">Belongs to the inward rectifier-type potassium channel (TC 1.A.2.1) family.</text>
</comment>
<evidence type="ECO:0000256" key="11">
    <source>
        <dbReference type="RuleBase" id="RU003822"/>
    </source>
</evidence>
<dbReference type="InterPro" id="IPR014756">
    <property type="entry name" value="Ig_E-set"/>
</dbReference>
<dbReference type="SUPFAM" id="SSF81324">
    <property type="entry name" value="Voltage-gated potassium channels"/>
    <property type="match status" value="1"/>
</dbReference>
<feature type="region of interest" description="Disordered" evidence="12">
    <location>
        <begin position="431"/>
        <end position="483"/>
    </location>
</feature>
<evidence type="ECO:0000256" key="2">
    <source>
        <dbReference type="ARBA" id="ARBA00022448"/>
    </source>
</evidence>
<keyword evidence="8 11" id="KW-0406">Ion transport</keyword>
<reference evidence="16" key="1">
    <citation type="journal article" date="2023" name="G3 (Bethesda)">
        <title>A reference genome for the long-term kleptoplast-retaining sea slug Elysia crispata morphotype clarki.</title>
        <authorList>
            <person name="Eastman K.E."/>
            <person name="Pendleton A.L."/>
            <person name="Shaikh M.A."/>
            <person name="Suttiyut T."/>
            <person name="Ogas R."/>
            <person name="Tomko P."/>
            <person name="Gavelis G."/>
            <person name="Widhalm J.R."/>
            <person name="Wisecaver J.H."/>
        </authorList>
    </citation>
    <scope>NUCLEOTIDE SEQUENCE</scope>
    <source>
        <strain evidence="16">ECLA1</strain>
    </source>
</reference>
<feature type="region of interest" description="Disordered" evidence="12">
    <location>
        <begin position="48"/>
        <end position="92"/>
    </location>
</feature>
<comment type="caution">
    <text evidence="16">The sequence shown here is derived from an EMBL/GenBank/DDBJ whole genome shotgun (WGS) entry which is preliminary data.</text>
</comment>
<dbReference type="PANTHER" id="PTHR11767:SF102">
    <property type="entry name" value="INWARDLY RECTIFYING POTASSIUM CHANNEL 1, ISOFORM F"/>
    <property type="match status" value="1"/>
</dbReference>
<keyword evidence="2 11" id="KW-0813">Transport</keyword>
<keyword evidence="4 11" id="KW-0812">Transmembrane</keyword>
<keyword evidence="17" id="KW-1185">Reference proteome</keyword>
<dbReference type="Pfam" id="PF01007">
    <property type="entry name" value="IRK"/>
    <property type="match status" value="1"/>
</dbReference>
<evidence type="ECO:0000256" key="12">
    <source>
        <dbReference type="SAM" id="MobiDB-lite"/>
    </source>
</evidence>
<gene>
    <name evidence="16" type="ORF">RRG08_010091</name>
</gene>
<dbReference type="AlphaFoldDB" id="A0AAE1DSG3"/>
<dbReference type="GO" id="GO:1990573">
    <property type="term" value="P:potassium ion import across plasma membrane"/>
    <property type="evidence" value="ECO:0007669"/>
    <property type="project" value="TreeGrafter"/>
</dbReference>
<comment type="subcellular location">
    <subcellularLocation>
        <location evidence="1 11">Membrane</location>
        <topology evidence="1 11">Multi-pass membrane protein</topology>
    </subcellularLocation>
</comment>
<dbReference type="InterPro" id="IPR040445">
    <property type="entry name" value="Kir_TM"/>
</dbReference>
<dbReference type="GO" id="GO:0034702">
    <property type="term" value="C:monoatomic ion channel complex"/>
    <property type="evidence" value="ECO:0007669"/>
    <property type="project" value="UniProtKB-KW"/>
</dbReference>
<keyword evidence="10 11" id="KW-0407">Ion channel</keyword>
<evidence type="ECO:0000256" key="7">
    <source>
        <dbReference type="ARBA" id="ARBA00022989"/>
    </source>
</evidence>
<proteinExistence type="inferred from homology"/>
<dbReference type="GO" id="GO:0005242">
    <property type="term" value="F:inward rectifier potassium channel activity"/>
    <property type="evidence" value="ECO:0007669"/>
    <property type="project" value="InterPro"/>
</dbReference>
<evidence type="ECO:0000259" key="14">
    <source>
        <dbReference type="Pfam" id="PF01007"/>
    </source>
</evidence>
<name>A0AAE1DSG3_9GAST</name>
<dbReference type="InterPro" id="IPR016449">
    <property type="entry name" value="K_chnl_inward-rec_Kir"/>
</dbReference>
<evidence type="ECO:0000256" key="6">
    <source>
        <dbReference type="ARBA" id="ARBA00022958"/>
    </source>
</evidence>
<feature type="compositionally biased region" description="Polar residues" evidence="12">
    <location>
        <begin position="456"/>
        <end position="472"/>
    </location>
</feature>
<evidence type="ECO:0000313" key="16">
    <source>
        <dbReference type="EMBL" id="KAK3781082.1"/>
    </source>
</evidence>
<keyword evidence="9 13" id="KW-0472">Membrane</keyword>
<dbReference type="InterPro" id="IPR013518">
    <property type="entry name" value="K_chnl_inward-rec_Kir_cyto"/>
</dbReference>
<dbReference type="Gene3D" id="2.60.40.1400">
    <property type="entry name" value="G protein-activated inward rectifier potassium channel 1"/>
    <property type="match status" value="1"/>
</dbReference>
<evidence type="ECO:0000256" key="4">
    <source>
        <dbReference type="ARBA" id="ARBA00022692"/>
    </source>
</evidence>
<feature type="domain" description="Inward rectifier potassium channel C-terminal" evidence="15">
    <location>
        <begin position="252"/>
        <end position="424"/>
    </location>
</feature>
<evidence type="ECO:0000256" key="10">
    <source>
        <dbReference type="ARBA" id="ARBA00023303"/>
    </source>
</evidence>
<dbReference type="Proteomes" id="UP001283361">
    <property type="component" value="Unassembled WGS sequence"/>
</dbReference>
<evidence type="ECO:0000256" key="1">
    <source>
        <dbReference type="ARBA" id="ARBA00004141"/>
    </source>
</evidence>
<evidence type="ECO:0000256" key="3">
    <source>
        <dbReference type="ARBA" id="ARBA00022538"/>
    </source>
</evidence>
<dbReference type="GO" id="GO:0034765">
    <property type="term" value="P:regulation of monoatomic ion transmembrane transport"/>
    <property type="evidence" value="ECO:0007669"/>
    <property type="project" value="TreeGrafter"/>
</dbReference>
<evidence type="ECO:0000256" key="8">
    <source>
        <dbReference type="ARBA" id="ARBA00023065"/>
    </source>
</evidence>
<evidence type="ECO:0000313" key="17">
    <source>
        <dbReference type="Proteomes" id="UP001283361"/>
    </source>
</evidence>
<feature type="transmembrane region" description="Helical" evidence="13">
    <location>
        <begin position="140"/>
        <end position="163"/>
    </location>
</feature>
<dbReference type="Pfam" id="PF17655">
    <property type="entry name" value="IRK_C"/>
    <property type="match status" value="1"/>
</dbReference>
<keyword evidence="3 11" id="KW-0633">Potassium transport</keyword>
<evidence type="ECO:0000259" key="15">
    <source>
        <dbReference type="Pfam" id="PF17655"/>
    </source>
</evidence>
<evidence type="ECO:0000256" key="13">
    <source>
        <dbReference type="SAM" id="Phobius"/>
    </source>
</evidence>
<dbReference type="PRINTS" id="PR01320">
    <property type="entry name" value="KIRCHANNEL"/>
</dbReference>
<evidence type="ECO:0000256" key="9">
    <source>
        <dbReference type="ARBA" id="ARBA00023136"/>
    </source>
</evidence>
<feature type="transmembrane region" description="Helical" evidence="13">
    <location>
        <begin position="220"/>
        <end position="240"/>
    </location>
</feature>
<protein>
    <submittedName>
        <fullName evidence="16">Uncharacterized protein</fullName>
    </submittedName>
</protein>
<dbReference type="GO" id="GO:0005886">
    <property type="term" value="C:plasma membrane"/>
    <property type="evidence" value="ECO:0007669"/>
    <property type="project" value="TreeGrafter"/>
</dbReference>
<evidence type="ECO:0000256" key="5">
    <source>
        <dbReference type="ARBA" id="ARBA00022882"/>
    </source>
</evidence>
<dbReference type="EMBL" id="JAWDGP010002668">
    <property type="protein sequence ID" value="KAK3781082.1"/>
    <property type="molecule type" value="Genomic_DNA"/>
</dbReference>
<dbReference type="SUPFAM" id="SSF81296">
    <property type="entry name" value="E set domains"/>
    <property type="match status" value="1"/>
</dbReference>
<feature type="domain" description="Potassium channel inwardly rectifying transmembrane" evidence="14">
    <location>
        <begin position="105"/>
        <end position="245"/>
    </location>
</feature>
<accession>A0AAE1DSG3</accession>
<keyword evidence="5 11" id="KW-0851">Voltage-gated channel</keyword>
<sequence length="483" mass="55841">MAVTSEGNSLVLNLSQDHQRWEDYKFEYFRNPNSEHLELPGRPQFLVFDSETSEEKRDNSRGKGDNPTQYNKGEDSGDSDDSEKRKDRQWAQLNSRRMKPRKTLIRKEGQSNIAFRGIQKKRVKYLKDLYITLLDIKWRWAVLILFMGFFLCYFTFSIVYYLLSYIHGDFEHIGEADYRPCIENLESYWDALLFSMETQSTIGYGTIYPNAECAGTVPTVFVQITVGFLMETLLLGFIFVKIARPKYRRHTLVFSRNACVCKEDNQLSLMIRVGDMRSSHLIDTHVHGVLVKRYVSQEKHVYPLFQHELEFEAHGMGDRVFLMWPIVLRHKITPQSPLYTLTPEDLLYDKFELVVLLEGTIESTGEMVQARTSFTSREILWAHRFTRLEEYDEKTDRWFMDFVRFNNVVPSKTPRCSAKDLAERRDKEELEANMESEVGSALPGGADCHRVGATASMDTLGSEQALYSTASEDGSGDESSPAV</sequence>
<dbReference type="PANTHER" id="PTHR11767">
    <property type="entry name" value="INWARD RECTIFIER POTASSIUM CHANNEL"/>
    <property type="match status" value="1"/>
</dbReference>
<dbReference type="InterPro" id="IPR041647">
    <property type="entry name" value="IRK_C"/>
</dbReference>
<keyword evidence="6 11" id="KW-0630">Potassium</keyword>